<dbReference type="InterPro" id="IPR021796">
    <property type="entry name" value="Tll0287-like_dom"/>
</dbReference>
<dbReference type="EMBL" id="PJNI01000018">
    <property type="protein sequence ID" value="PKR79811.1"/>
    <property type="molecule type" value="Genomic_DNA"/>
</dbReference>
<comment type="caution">
    <text evidence="3">The sequence shown here is derived from an EMBL/GenBank/DDBJ whole genome shotgun (WGS) entry which is preliminary data.</text>
</comment>
<dbReference type="AlphaFoldDB" id="A0A2I0QZP0"/>
<dbReference type="OrthoDB" id="1494333at2"/>
<feature type="domain" description="Tll0287-like" evidence="2">
    <location>
        <begin position="26"/>
        <end position="208"/>
    </location>
</feature>
<evidence type="ECO:0000256" key="1">
    <source>
        <dbReference type="SAM" id="Coils"/>
    </source>
</evidence>
<gene>
    <name evidence="3" type="ORF">CW751_13355</name>
</gene>
<dbReference type="RefSeq" id="WP_101335526.1">
    <property type="nucleotide sequence ID" value="NZ_PJNI01000018.1"/>
</dbReference>
<evidence type="ECO:0000313" key="4">
    <source>
        <dbReference type="Proteomes" id="UP000236654"/>
    </source>
</evidence>
<reference evidence="3 4" key="1">
    <citation type="submission" date="2017-12" db="EMBL/GenBank/DDBJ databases">
        <title>The draft genome sequence of Brumimicrobium saltpan LHR20.</title>
        <authorList>
            <person name="Do Z.-J."/>
            <person name="Luo H.-R."/>
        </authorList>
    </citation>
    <scope>NUCLEOTIDE SEQUENCE [LARGE SCALE GENOMIC DNA]</scope>
    <source>
        <strain evidence="3 4">LHR20</strain>
    </source>
</reference>
<dbReference type="Proteomes" id="UP000236654">
    <property type="component" value="Unassembled WGS sequence"/>
</dbReference>
<organism evidence="3 4">
    <name type="scientific">Brumimicrobium salinarum</name>
    <dbReference type="NCBI Taxonomy" id="2058658"/>
    <lineage>
        <taxon>Bacteria</taxon>
        <taxon>Pseudomonadati</taxon>
        <taxon>Bacteroidota</taxon>
        <taxon>Flavobacteriia</taxon>
        <taxon>Flavobacteriales</taxon>
        <taxon>Crocinitomicaceae</taxon>
        <taxon>Brumimicrobium</taxon>
    </lineage>
</organism>
<protein>
    <recommendedName>
        <fullName evidence="2">Tll0287-like domain-containing protein</fullName>
    </recommendedName>
</protein>
<feature type="coiled-coil region" evidence="1">
    <location>
        <begin position="21"/>
        <end position="48"/>
    </location>
</feature>
<sequence length="211" mass="23804">MKKLTLLFIPFLFAACSENQINDEESQKNNTADSLAKVKQEVQKEEIKKYEDLGFKYATTTKATLGKNLMGAISSGGTEHALSFCNVQAIPLTDSMSREHNATISRVSDKPRNQNNAANAKELEEIEFYKTQIAEGKSGKEIQPHVEIKENKVHFYYPIITNEMCLQCHGTKNEEVKPATLAMLSEMYPEDQATGYKTNEVRGIWSIVFEK</sequence>
<keyword evidence="1" id="KW-0175">Coiled coil</keyword>
<evidence type="ECO:0000313" key="3">
    <source>
        <dbReference type="EMBL" id="PKR79811.1"/>
    </source>
</evidence>
<dbReference type="Pfam" id="PF11845">
    <property type="entry name" value="Tll0287-like"/>
    <property type="match status" value="1"/>
</dbReference>
<keyword evidence="4" id="KW-1185">Reference proteome</keyword>
<evidence type="ECO:0000259" key="2">
    <source>
        <dbReference type="Pfam" id="PF11845"/>
    </source>
</evidence>
<accession>A0A2I0QZP0</accession>
<proteinExistence type="predicted"/>
<name>A0A2I0QZP0_9FLAO</name>
<dbReference type="PROSITE" id="PS51257">
    <property type="entry name" value="PROKAR_LIPOPROTEIN"/>
    <property type="match status" value="1"/>
</dbReference>